<dbReference type="FunFam" id="2.30.180.10:FF:000032">
    <property type="entry name" value="Fasciclin domain-containing protein, putative"/>
    <property type="match status" value="1"/>
</dbReference>
<dbReference type="Proteomes" id="UP001186944">
    <property type="component" value="Unassembled WGS sequence"/>
</dbReference>
<dbReference type="GO" id="GO:0050839">
    <property type="term" value="F:cell adhesion molecule binding"/>
    <property type="evidence" value="ECO:0007669"/>
    <property type="project" value="TreeGrafter"/>
</dbReference>
<gene>
    <name evidence="2" type="ORF">FSP39_017310</name>
</gene>
<reference evidence="2" key="1">
    <citation type="submission" date="2019-08" db="EMBL/GenBank/DDBJ databases">
        <title>The improved chromosome-level genome for the pearl oyster Pinctada fucata martensii using PacBio sequencing and Hi-C.</title>
        <authorList>
            <person name="Zheng Z."/>
        </authorList>
    </citation>
    <scope>NUCLEOTIDE SEQUENCE</scope>
    <source>
        <strain evidence="2">ZZ-2019</strain>
        <tissue evidence="2">Adductor muscle</tissue>
    </source>
</reference>
<organism evidence="2 3">
    <name type="scientific">Pinctada imbricata</name>
    <name type="common">Atlantic pearl-oyster</name>
    <name type="synonym">Pinctada martensii</name>
    <dbReference type="NCBI Taxonomy" id="66713"/>
    <lineage>
        <taxon>Eukaryota</taxon>
        <taxon>Metazoa</taxon>
        <taxon>Spiralia</taxon>
        <taxon>Lophotrochozoa</taxon>
        <taxon>Mollusca</taxon>
        <taxon>Bivalvia</taxon>
        <taxon>Autobranchia</taxon>
        <taxon>Pteriomorphia</taxon>
        <taxon>Pterioida</taxon>
        <taxon>Pterioidea</taxon>
        <taxon>Pteriidae</taxon>
        <taxon>Pinctada</taxon>
    </lineage>
</organism>
<dbReference type="GO" id="GO:0031012">
    <property type="term" value="C:extracellular matrix"/>
    <property type="evidence" value="ECO:0007669"/>
    <property type="project" value="TreeGrafter"/>
</dbReference>
<accession>A0AA88XUJ1</accession>
<dbReference type="GO" id="GO:0030198">
    <property type="term" value="P:extracellular matrix organization"/>
    <property type="evidence" value="ECO:0007669"/>
    <property type="project" value="TreeGrafter"/>
</dbReference>
<dbReference type="Pfam" id="PF02469">
    <property type="entry name" value="Fasciclin"/>
    <property type="match status" value="3"/>
</dbReference>
<evidence type="ECO:0000259" key="1">
    <source>
        <dbReference type="PROSITE" id="PS50213"/>
    </source>
</evidence>
<dbReference type="PROSITE" id="PS50213">
    <property type="entry name" value="FAS1"/>
    <property type="match status" value="2"/>
</dbReference>
<evidence type="ECO:0000313" key="2">
    <source>
        <dbReference type="EMBL" id="KAK3083227.1"/>
    </source>
</evidence>
<dbReference type="InterPro" id="IPR050904">
    <property type="entry name" value="Adhesion/Biosynth-related"/>
</dbReference>
<comment type="caution">
    <text evidence="2">The sequence shown here is derived from an EMBL/GenBank/DDBJ whole genome shotgun (WGS) entry which is preliminary data.</text>
</comment>
<dbReference type="PANTHER" id="PTHR10900:SF114">
    <property type="entry name" value="FAS1 DOMAIN-CONTAINING PROTEIN"/>
    <property type="match status" value="1"/>
</dbReference>
<protein>
    <recommendedName>
        <fullName evidence="1">FAS1 domain-containing protein</fullName>
    </recommendedName>
</protein>
<dbReference type="SUPFAM" id="SSF82153">
    <property type="entry name" value="FAS1 domain"/>
    <property type="match status" value="3"/>
</dbReference>
<dbReference type="GO" id="GO:0005615">
    <property type="term" value="C:extracellular space"/>
    <property type="evidence" value="ECO:0007669"/>
    <property type="project" value="TreeGrafter"/>
</dbReference>
<sequence>MISLSENKARFSFHRQRLHPWTYNAPSLLHYHVTRGRHNYSDFKDSQIETLYYGQKYLRINKYRHGIVTVNCARIGPPNQLAQNGIIHTIDRMLKPMDILGDISSFILRDPRFTQFARIIYAADMVNYFRTSTLYTVFVPDDQALGNMPKELSTRIFSDRKIARVKTSIELLRDNQLNTMVDLIHRGGHRHTLLKDGYTLFAPSDEAFNELPPEYLSTLKSEPGLVEKLISYHTVPSSLLLDNMIHGQLFDTKMPNTHIKVTLLKNDILINDAHISSPDLESSNAVVHVIDKVLVPPEHSLLEVIRRDPTLR</sequence>
<dbReference type="GO" id="GO:0007155">
    <property type="term" value="P:cell adhesion"/>
    <property type="evidence" value="ECO:0007669"/>
    <property type="project" value="TreeGrafter"/>
</dbReference>
<name>A0AA88XUJ1_PINIB</name>
<feature type="domain" description="FAS1" evidence="1">
    <location>
        <begin position="164"/>
        <end position="294"/>
    </location>
</feature>
<dbReference type="PANTHER" id="PTHR10900">
    <property type="entry name" value="PERIOSTIN-RELATED"/>
    <property type="match status" value="1"/>
</dbReference>
<proteinExistence type="predicted"/>
<evidence type="ECO:0000313" key="3">
    <source>
        <dbReference type="Proteomes" id="UP001186944"/>
    </source>
</evidence>
<dbReference type="Gene3D" id="2.30.180.10">
    <property type="entry name" value="FAS1 domain"/>
    <property type="match status" value="3"/>
</dbReference>
<dbReference type="AlphaFoldDB" id="A0AA88XUJ1"/>
<dbReference type="SMART" id="SM00554">
    <property type="entry name" value="FAS1"/>
    <property type="match status" value="2"/>
</dbReference>
<dbReference type="InterPro" id="IPR000782">
    <property type="entry name" value="FAS1_domain"/>
</dbReference>
<dbReference type="InterPro" id="IPR036378">
    <property type="entry name" value="FAS1_dom_sf"/>
</dbReference>
<dbReference type="EMBL" id="VSWD01000014">
    <property type="protein sequence ID" value="KAK3083227.1"/>
    <property type="molecule type" value="Genomic_DNA"/>
</dbReference>
<feature type="domain" description="FAS1" evidence="1">
    <location>
        <begin position="1"/>
        <end position="94"/>
    </location>
</feature>
<keyword evidence="3" id="KW-1185">Reference proteome</keyword>